<reference evidence="3" key="1">
    <citation type="submission" date="2022-09" db="EMBL/GenBank/DDBJ databases">
        <title>Tahibacter sp. nov., isolated from a fresh water.</title>
        <authorList>
            <person name="Baek J.H."/>
            <person name="Lee J.K."/>
            <person name="Kim J.M."/>
            <person name="Jeon C.O."/>
        </authorList>
    </citation>
    <scope>NUCLEOTIDE SEQUENCE</scope>
    <source>
        <strain evidence="3">W38</strain>
    </source>
</reference>
<dbReference type="Pfam" id="PF04264">
    <property type="entry name" value="YceI"/>
    <property type="match status" value="1"/>
</dbReference>
<dbReference type="Gene3D" id="2.40.128.110">
    <property type="entry name" value="Lipid/polyisoprenoid-binding, YceI-like"/>
    <property type="match status" value="1"/>
</dbReference>
<evidence type="ECO:0000256" key="1">
    <source>
        <dbReference type="SAM" id="SignalP"/>
    </source>
</evidence>
<dbReference type="Proteomes" id="UP001064632">
    <property type="component" value="Chromosome"/>
</dbReference>
<accession>A0ABY6BL74</accession>
<evidence type="ECO:0000259" key="2">
    <source>
        <dbReference type="SMART" id="SM00867"/>
    </source>
</evidence>
<protein>
    <submittedName>
        <fullName evidence="3">YceI family protein</fullName>
    </submittedName>
</protein>
<dbReference type="SUPFAM" id="SSF101874">
    <property type="entry name" value="YceI-like"/>
    <property type="match status" value="1"/>
</dbReference>
<dbReference type="SMART" id="SM00867">
    <property type="entry name" value="YceI"/>
    <property type="match status" value="1"/>
</dbReference>
<keyword evidence="4" id="KW-1185">Reference proteome</keyword>
<organism evidence="3 4">
    <name type="scientific">Tahibacter amnicola</name>
    <dbReference type="NCBI Taxonomy" id="2976241"/>
    <lineage>
        <taxon>Bacteria</taxon>
        <taxon>Pseudomonadati</taxon>
        <taxon>Pseudomonadota</taxon>
        <taxon>Gammaproteobacteria</taxon>
        <taxon>Lysobacterales</taxon>
        <taxon>Rhodanobacteraceae</taxon>
        <taxon>Tahibacter</taxon>
    </lineage>
</organism>
<proteinExistence type="predicted"/>
<feature type="domain" description="Lipid/polyisoprenoid-binding YceI-like" evidence="2">
    <location>
        <begin position="20"/>
        <end position="178"/>
    </location>
</feature>
<evidence type="ECO:0000313" key="3">
    <source>
        <dbReference type="EMBL" id="UXI69326.1"/>
    </source>
</evidence>
<dbReference type="InterPro" id="IPR007372">
    <property type="entry name" value="Lipid/polyisoprenoid-bd_YceI"/>
</dbReference>
<dbReference type="RefSeq" id="WP_261696281.1">
    <property type="nucleotide sequence ID" value="NZ_CP104694.1"/>
</dbReference>
<name>A0ABY6BL74_9GAMM</name>
<dbReference type="InterPro" id="IPR036761">
    <property type="entry name" value="TTHA0802/YceI-like_sf"/>
</dbReference>
<sequence>MMRLAAALLLLVPFSLCAKEWTVDPASTLSFSGTYQGEKFTGHFGRFTAAITFDPASLAAAKFDVSVDVTSITTGNADYDEQLKAPEFFDFGKFRQSRFVTTAFREGDNGLVADGTLTIRDKSRPTQLKVTFTPAGDGATLDVETTLKRLDFDVGTGDWADTSAIGNDVPVTAHLVLKPKG</sequence>
<dbReference type="PANTHER" id="PTHR34406">
    <property type="entry name" value="PROTEIN YCEI"/>
    <property type="match status" value="1"/>
</dbReference>
<keyword evidence="1" id="KW-0732">Signal</keyword>
<feature type="signal peptide" evidence="1">
    <location>
        <begin position="1"/>
        <end position="18"/>
    </location>
</feature>
<gene>
    <name evidence="3" type="ORF">N4264_06665</name>
</gene>
<feature type="chain" id="PRO_5047154938" evidence="1">
    <location>
        <begin position="19"/>
        <end position="181"/>
    </location>
</feature>
<dbReference type="EMBL" id="CP104694">
    <property type="protein sequence ID" value="UXI69326.1"/>
    <property type="molecule type" value="Genomic_DNA"/>
</dbReference>
<dbReference type="PANTHER" id="PTHR34406:SF1">
    <property type="entry name" value="PROTEIN YCEI"/>
    <property type="match status" value="1"/>
</dbReference>
<evidence type="ECO:0000313" key="4">
    <source>
        <dbReference type="Proteomes" id="UP001064632"/>
    </source>
</evidence>